<accession>A0AAD7N2J1</accession>
<evidence type="ECO:0000313" key="2">
    <source>
        <dbReference type="Proteomes" id="UP001215598"/>
    </source>
</evidence>
<comment type="caution">
    <text evidence="1">The sequence shown here is derived from an EMBL/GenBank/DDBJ whole genome shotgun (WGS) entry which is preliminary data.</text>
</comment>
<reference evidence="1" key="1">
    <citation type="submission" date="2023-03" db="EMBL/GenBank/DDBJ databases">
        <title>Massive genome expansion in bonnet fungi (Mycena s.s.) driven by repeated elements and novel gene families across ecological guilds.</title>
        <authorList>
            <consortium name="Lawrence Berkeley National Laboratory"/>
            <person name="Harder C.B."/>
            <person name="Miyauchi S."/>
            <person name="Viragh M."/>
            <person name="Kuo A."/>
            <person name="Thoen E."/>
            <person name="Andreopoulos B."/>
            <person name="Lu D."/>
            <person name="Skrede I."/>
            <person name="Drula E."/>
            <person name="Henrissat B."/>
            <person name="Morin E."/>
            <person name="Kohler A."/>
            <person name="Barry K."/>
            <person name="LaButti K."/>
            <person name="Morin E."/>
            <person name="Salamov A."/>
            <person name="Lipzen A."/>
            <person name="Mereny Z."/>
            <person name="Hegedus B."/>
            <person name="Baldrian P."/>
            <person name="Stursova M."/>
            <person name="Weitz H."/>
            <person name="Taylor A."/>
            <person name="Grigoriev I.V."/>
            <person name="Nagy L.G."/>
            <person name="Martin F."/>
            <person name="Kauserud H."/>
        </authorList>
    </citation>
    <scope>NUCLEOTIDE SEQUENCE</scope>
    <source>
        <strain evidence="1">CBHHK182m</strain>
    </source>
</reference>
<dbReference type="EMBL" id="JARKIB010000093">
    <property type="protein sequence ID" value="KAJ7742861.1"/>
    <property type="molecule type" value="Genomic_DNA"/>
</dbReference>
<evidence type="ECO:0000313" key="1">
    <source>
        <dbReference type="EMBL" id="KAJ7742861.1"/>
    </source>
</evidence>
<sequence length="234" mass="26746">MDPSPIPHDTYYLETITFQVENRLFKVPRYHFERNSEIHATALTLPAGGDTGVEGSSDENPALYPLKNPVPPMTKEDWISVLKLSTLWRLLDIRALAIERLEADSRVQHTTEGILLGRKYHIAGWLRAGYQALAQEGLTLQDAEVIGWETATRIYALREELILKKARSMQQADRTERQVYNPYSHQYEYQHESPRDEIQLHPLAGVDIEATFAEELQRAESDTKEYLPASQGSL</sequence>
<organism evidence="1 2">
    <name type="scientific">Mycena metata</name>
    <dbReference type="NCBI Taxonomy" id="1033252"/>
    <lineage>
        <taxon>Eukaryota</taxon>
        <taxon>Fungi</taxon>
        <taxon>Dikarya</taxon>
        <taxon>Basidiomycota</taxon>
        <taxon>Agaricomycotina</taxon>
        <taxon>Agaricomycetes</taxon>
        <taxon>Agaricomycetidae</taxon>
        <taxon>Agaricales</taxon>
        <taxon>Marasmiineae</taxon>
        <taxon>Mycenaceae</taxon>
        <taxon>Mycena</taxon>
    </lineage>
</organism>
<protein>
    <submittedName>
        <fullName evidence="1">Uncharacterized protein</fullName>
    </submittedName>
</protein>
<dbReference type="Proteomes" id="UP001215598">
    <property type="component" value="Unassembled WGS sequence"/>
</dbReference>
<dbReference type="AlphaFoldDB" id="A0AAD7N2J1"/>
<keyword evidence="2" id="KW-1185">Reference proteome</keyword>
<gene>
    <name evidence="1" type="ORF">B0H16DRAFT_1562591</name>
</gene>
<name>A0AAD7N2J1_9AGAR</name>
<proteinExistence type="predicted"/>